<protein>
    <submittedName>
        <fullName evidence="1">Uncharacterized protein</fullName>
    </submittedName>
</protein>
<comment type="caution">
    <text evidence="1">The sequence shown here is derived from an EMBL/GenBank/DDBJ whole genome shotgun (WGS) entry which is preliminary data.</text>
</comment>
<evidence type="ECO:0000313" key="1">
    <source>
        <dbReference type="EMBL" id="GFD18258.1"/>
    </source>
</evidence>
<dbReference type="AlphaFoldDB" id="A0A699UAN7"/>
<organism evidence="1">
    <name type="scientific">Tanacetum cinerariifolium</name>
    <name type="common">Dalmatian daisy</name>
    <name type="synonym">Chrysanthemum cinerariifolium</name>
    <dbReference type="NCBI Taxonomy" id="118510"/>
    <lineage>
        <taxon>Eukaryota</taxon>
        <taxon>Viridiplantae</taxon>
        <taxon>Streptophyta</taxon>
        <taxon>Embryophyta</taxon>
        <taxon>Tracheophyta</taxon>
        <taxon>Spermatophyta</taxon>
        <taxon>Magnoliopsida</taxon>
        <taxon>eudicotyledons</taxon>
        <taxon>Gunneridae</taxon>
        <taxon>Pentapetalae</taxon>
        <taxon>asterids</taxon>
        <taxon>campanulids</taxon>
        <taxon>Asterales</taxon>
        <taxon>Asteraceae</taxon>
        <taxon>Asteroideae</taxon>
        <taxon>Anthemideae</taxon>
        <taxon>Anthemidinae</taxon>
        <taxon>Tanacetum</taxon>
    </lineage>
</organism>
<feature type="non-terminal residue" evidence="1">
    <location>
        <position position="48"/>
    </location>
</feature>
<reference evidence="1" key="1">
    <citation type="journal article" date="2019" name="Sci. Rep.">
        <title>Draft genome of Tanacetum cinerariifolium, the natural source of mosquito coil.</title>
        <authorList>
            <person name="Yamashiro T."/>
            <person name="Shiraishi A."/>
            <person name="Satake H."/>
            <person name="Nakayama K."/>
        </authorList>
    </citation>
    <scope>NUCLEOTIDE SEQUENCE</scope>
</reference>
<accession>A0A699UAN7</accession>
<sequence length="48" mass="5299">MSLVYGGNMERELRVFCYTDAGNLTDVDNLKSQTGDVFILNGGAVDWI</sequence>
<gene>
    <name evidence="1" type="ORF">Tci_890227</name>
</gene>
<proteinExistence type="predicted"/>
<dbReference type="EMBL" id="BKCJ011306346">
    <property type="protein sequence ID" value="GFD18258.1"/>
    <property type="molecule type" value="Genomic_DNA"/>
</dbReference>
<name>A0A699UAN7_TANCI</name>